<dbReference type="HAMAP" id="MF_01808">
    <property type="entry name" value="Recomb_XerC_XerD"/>
    <property type="match status" value="1"/>
</dbReference>
<evidence type="ECO:0000256" key="3">
    <source>
        <dbReference type="ARBA" id="ARBA00022618"/>
    </source>
</evidence>
<protein>
    <recommendedName>
        <fullName evidence="9">Tyrosine recombinase XerC</fullName>
    </recommendedName>
</protein>
<feature type="active site" description="O-(3'-phospho-DNA)-tyrosine intermediate" evidence="9">
    <location>
        <position position="284"/>
    </location>
</feature>
<accession>A0A517YYY7</accession>
<proteinExistence type="inferred from homology"/>
<evidence type="ECO:0000256" key="7">
    <source>
        <dbReference type="ARBA" id="ARBA00023172"/>
    </source>
</evidence>
<keyword evidence="8 9" id="KW-0131">Cell cycle</keyword>
<dbReference type="SUPFAM" id="SSF56349">
    <property type="entry name" value="DNA breaking-rejoining enzymes"/>
    <property type="match status" value="1"/>
</dbReference>
<dbReference type="EMBL" id="CP036425">
    <property type="protein sequence ID" value="QDU35444.1"/>
    <property type="molecule type" value="Genomic_DNA"/>
</dbReference>
<dbReference type="AlphaFoldDB" id="A0A517YYY7"/>
<dbReference type="NCBIfam" id="NF001399">
    <property type="entry name" value="PRK00283.1"/>
    <property type="match status" value="1"/>
</dbReference>
<feature type="active site" evidence="9">
    <location>
        <position position="252"/>
    </location>
</feature>
<dbReference type="InterPro" id="IPR044068">
    <property type="entry name" value="CB"/>
</dbReference>
<keyword evidence="13" id="KW-1185">Reference proteome</keyword>
<evidence type="ECO:0000259" key="10">
    <source>
        <dbReference type="PROSITE" id="PS51898"/>
    </source>
</evidence>
<keyword evidence="6 9" id="KW-0238">DNA-binding</keyword>
<dbReference type="CDD" id="cd00798">
    <property type="entry name" value="INT_XerDC_C"/>
    <property type="match status" value="1"/>
</dbReference>
<dbReference type="PANTHER" id="PTHR30349:SF81">
    <property type="entry name" value="TYROSINE RECOMBINASE XERC"/>
    <property type="match status" value="1"/>
</dbReference>
<dbReference type="GO" id="GO:0051301">
    <property type="term" value="P:cell division"/>
    <property type="evidence" value="ECO:0007669"/>
    <property type="project" value="UniProtKB-KW"/>
</dbReference>
<evidence type="ECO:0000259" key="11">
    <source>
        <dbReference type="PROSITE" id="PS51900"/>
    </source>
</evidence>
<sequence>MAVDTVPFEQPVREFLEYCRLECGFAQATLMAYGADLYDLQNWLLDRGIGTWAKLTLEMIAEHLAWLHEKQRLVDTSIARHVATIRVFSRFMSVRGYVEVDPAEKMVQPKVWRRLPNVLGQEQIEALLSAPNREDVLGVRDVALMELLYASGLRASELSNMKERDLHWDMGAARVLGKGNKERVVPIGDAAMRALGEYVMEARPKLLGGKKHQRHVFLSRTGLPITRVVVWQIIKRHAKAAGLADVHPHTLRHSCATHLLAGGADLRVVQEVLGHSNIATTELYTHVDRSRLKEVVTRFHPRA</sequence>
<evidence type="ECO:0000313" key="12">
    <source>
        <dbReference type="EMBL" id="QDU35444.1"/>
    </source>
</evidence>
<feature type="active site" evidence="9">
    <location>
        <position position="154"/>
    </location>
</feature>
<comment type="subunit">
    <text evidence="9">Forms a cyclic heterotetrameric complex composed of two molecules of XerC and two molecules of XerD.</text>
</comment>
<keyword evidence="2 9" id="KW-0963">Cytoplasm</keyword>
<dbReference type="GO" id="GO:0003677">
    <property type="term" value="F:DNA binding"/>
    <property type="evidence" value="ECO:0007669"/>
    <property type="project" value="UniProtKB-UniRule"/>
</dbReference>
<evidence type="ECO:0000256" key="8">
    <source>
        <dbReference type="ARBA" id="ARBA00023306"/>
    </source>
</evidence>
<dbReference type="Gene3D" id="1.10.150.130">
    <property type="match status" value="1"/>
</dbReference>
<comment type="function">
    <text evidence="9">Site-specific tyrosine recombinase, which acts by catalyzing the cutting and rejoining of the recombining DNA molecules. The XerC-XerD complex is essential to convert dimers of the bacterial chromosome into monomers to permit their segregation at cell division. It also contributes to the segregational stability of plasmids.</text>
</comment>
<keyword evidence="5 9" id="KW-0229">DNA integration</keyword>
<dbReference type="InterPro" id="IPR010998">
    <property type="entry name" value="Integrase_recombinase_N"/>
</dbReference>
<dbReference type="PROSITE" id="PS51898">
    <property type="entry name" value="TYR_RECOMBINASE"/>
    <property type="match status" value="1"/>
</dbReference>
<feature type="active site" evidence="9">
    <location>
        <position position="178"/>
    </location>
</feature>
<feature type="active site" evidence="9">
    <location>
        <position position="275"/>
    </location>
</feature>
<evidence type="ECO:0000256" key="1">
    <source>
        <dbReference type="ARBA" id="ARBA00004496"/>
    </source>
</evidence>
<feature type="domain" description="Core-binding (CB)" evidence="11">
    <location>
        <begin position="6"/>
        <end position="93"/>
    </location>
</feature>
<evidence type="ECO:0000256" key="5">
    <source>
        <dbReference type="ARBA" id="ARBA00022908"/>
    </source>
</evidence>
<dbReference type="GO" id="GO:0005737">
    <property type="term" value="C:cytoplasm"/>
    <property type="evidence" value="ECO:0007669"/>
    <property type="project" value="UniProtKB-SubCell"/>
</dbReference>
<dbReference type="InterPro" id="IPR011010">
    <property type="entry name" value="DNA_brk_join_enz"/>
</dbReference>
<dbReference type="InterPro" id="IPR050090">
    <property type="entry name" value="Tyrosine_recombinase_XerCD"/>
</dbReference>
<reference evidence="12 13" key="1">
    <citation type="submission" date="2019-02" db="EMBL/GenBank/DDBJ databases">
        <title>Deep-cultivation of Planctomycetes and their phenomic and genomic characterization uncovers novel biology.</title>
        <authorList>
            <person name="Wiegand S."/>
            <person name="Jogler M."/>
            <person name="Boedeker C."/>
            <person name="Pinto D."/>
            <person name="Vollmers J."/>
            <person name="Rivas-Marin E."/>
            <person name="Kohn T."/>
            <person name="Peeters S.H."/>
            <person name="Heuer A."/>
            <person name="Rast P."/>
            <person name="Oberbeckmann S."/>
            <person name="Bunk B."/>
            <person name="Jeske O."/>
            <person name="Meyerdierks A."/>
            <person name="Storesund J.E."/>
            <person name="Kallscheuer N."/>
            <person name="Luecker S."/>
            <person name="Lage O.M."/>
            <person name="Pohl T."/>
            <person name="Merkel B.J."/>
            <person name="Hornburger P."/>
            <person name="Mueller R.-W."/>
            <person name="Bruemmer F."/>
            <person name="Labrenz M."/>
            <person name="Spormann A.M."/>
            <person name="Op den Camp H."/>
            <person name="Overmann J."/>
            <person name="Amann R."/>
            <person name="Jetten M.S.M."/>
            <person name="Mascher T."/>
            <person name="Medema M.H."/>
            <person name="Devos D.P."/>
            <person name="Kaster A.-K."/>
            <person name="Ovreas L."/>
            <person name="Rohde M."/>
            <person name="Galperin M.Y."/>
            <person name="Jogler C."/>
        </authorList>
    </citation>
    <scope>NUCLEOTIDE SEQUENCE [LARGE SCALE GENOMIC DNA]</scope>
    <source>
        <strain evidence="12 13">KS4</strain>
    </source>
</reference>
<evidence type="ECO:0000313" key="13">
    <source>
        <dbReference type="Proteomes" id="UP000317369"/>
    </source>
</evidence>
<comment type="similarity">
    <text evidence="9">Belongs to the 'phage' integrase family. XerC subfamily.</text>
</comment>
<dbReference type="Proteomes" id="UP000317369">
    <property type="component" value="Chromosome"/>
</dbReference>
<keyword evidence="3 9" id="KW-0132">Cell division</keyword>
<dbReference type="Pfam" id="PF00589">
    <property type="entry name" value="Phage_integrase"/>
    <property type="match status" value="1"/>
</dbReference>
<keyword evidence="7 9" id="KW-0233">DNA recombination</keyword>
<dbReference type="InterPro" id="IPR004107">
    <property type="entry name" value="Integrase_SAM-like_N"/>
</dbReference>
<dbReference type="Gene3D" id="1.10.443.10">
    <property type="entry name" value="Intergrase catalytic core"/>
    <property type="match status" value="1"/>
</dbReference>
<evidence type="ECO:0000256" key="4">
    <source>
        <dbReference type="ARBA" id="ARBA00022829"/>
    </source>
</evidence>
<evidence type="ECO:0000256" key="2">
    <source>
        <dbReference type="ARBA" id="ARBA00022490"/>
    </source>
</evidence>
<evidence type="ECO:0000256" key="9">
    <source>
        <dbReference type="HAMAP-Rule" id="MF_01808"/>
    </source>
</evidence>
<dbReference type="PANTHER" id="PTHR30349">
    <property type="entry name" value="PHAGE INTEGRASE-RELATED"/>
    <property type="match status" value="1"/>
</dbReference>
<evidence type="ECO:0000256" key="6">
    <source>
        <dbReference type="ARBA" id="ARBA00023125"/>
    </source>
</evidence>
<dbReference type="PROSITE" id="PS51900">
    <property type="entry name" value="CB"/>
    <property type="match status" value="1"/>
</dbReference>
<feature type="active site" evidence="9">
    <location>
        <position position="249"/>
    </location>
</feature>
<dbReference type="InterPro" id="IPR002104">
    <property type="entry name" value="Integrase_catalytic"/>
</dbReference>
<dbReference type="InterPro" id="IPR013762">
    <property type="entry name" value="Integrase-like_cat_sf"/>
</dbReference>
<comment type="subcellular location">
    <subcellularLocation>
        <location evidence="1 9">Cytoplasm</location>
    </subcellularLocation>
</comment>
<dbReference type="Pfam" id="PF02899">
    <property type="entry name" value="Phage_int_SAM_1"/>
    <property type="match status" value="1"/>
</dbReference>
<dbReference type="KEGG" id="pcor:KS4_35250"/>
<dbReference type="GO" id="GO:0009037">
    <property type="term" value="F:tyrosine-based site-specific recombinase activity"/>
    <property type="evidence" value="ECO:0007669"/>
    <property type="project" value="UniProtKB-UniRule"/>
</dbReference>
<dbReference type="SUPFAM" id="SSF47823">
    <property type="entry name" value="lambda integrase-like, N-terminal domain"/>
    <property type="match status" value="1"/>
</dbReference>
<dbReference type="GO" id="GO:0006313">
    <property type="term" value="P:DNA transposition"/>
    <property type="evidence" value="ECO:0007669"/>
    <property type="project" value="UniProtKB-UniRule"/>
</dbReference>
<organism evidence="12 13">
    <name type="scientific">Poriferisphaera corsica</name>
    <dbReference type="NCBI Taxonomy" id="2528020"/>
    <lineage>
        <taxon>Bacteria</taxon>
        <taxon>Pseudomonadati</taxon>
        <taxon>Planctomycetota</taxon>
        <taxon>Phycisphaerae</taxon>
        <taxon>Phycisphaerales</taxon>
        <taxon>Phycisphaeraceae</taxon>
        <taxon>Poriferisphaera</taxon>
    </lineage>
</organism>
<keyword evidence="4 9" id="KW-0159">Chromosome partition</keyword>
<dbReference type="InterPro" id="IPR023009">
    <property type="entry name" value="Tyrosine_recombinase_XerC/XerD"/>
</dbReference>
<name>A0A517YYY7_9BACT</name>
<dbReference type="GO" id="GO:0007059">
    <property type="term" value="P:chromosome segregation"/>
    <property type="evidence" value="ECO:0007669"/>
    <property type="project" value="UniProtKB-UniRule"/>
</dbReference>
<gene>
    <name evidence="12" type="primary">xerD</name>
    <name evidence="9" type="synonym">xerC</name>
    <name evidence="12" type="ORF">KS4_35250</name>
</gene>
<feature type="domain" description="Tyr recombinase" evidence="10">
    <location>
        <begin position="114"/>
        <end position="297"/>
    </location>
</feature>